<protein>
    <submittedName>
        <fullName evidence="1">Uncharacterized protein</fullName>
    </submittedName>
</protein>
<evidence type="ECO:0000313" key="1">
    <source>
        <dbReference type="EMBL" id="MEZ0167057.1"/>
    </source>
</evidence>
<comment type="caution">
    <text evidence="1">The sequence shown here is derived from an EMBL/GenBank/DDBJ whole genome shotgun (WGS) entry which is preliminary data.</text>
</comment>
<reference evidence="1 2" key="1">
    <citation type="submission" date="2024-07" db="EMBL/GenBank/DDBJ databases">
        <authorList>
            <person name="Thanompreechachai J."/>
            <person name="Duangmal K."/>
        </authorList>
    </citation>
    <scope>NUCLEOTIDE SEQUENCE [LARGE SCALE GENOMIC DNA]</scope>
    <source>
        <strain evidence="1 2">LSe6-4</strain>
    </source>
</reference>
<proteinExistence type="predicted"/>
<dbReference type="EMBL" id="JBGFTU010000050">
    <property type="protein sequence ID" value="MEZ0167057.1"/>
    <property type="molecule type" value="Genomic_DNA"/>
</dbReference>
<organism evidence="1 2">
    <name type="scientific">Kineococcus halophytocola</name>
    <dbReference type="NCBI Taxonomy" id="3234027"/>
    <lineage>
        <taxon>Bacteria</taxon>
        <taxon>Bacillati</taxon>
        <taxon>Actinomycetota</taxon>
        <taxon>Actinomycetes</taxon>
        <taxon>Kineosporiales</taxon>
        <taxon>Kineosporiaceae</taxon>
        <taxon>Kineococcus</taxon>
    </lineage>
</organism>
<evidence type="ECO:0000313" key="2">
    <source>
        <dbReference type="Proteomes" id="UP001565927"/>
    </source>
</evidence>
<dbReference type="Proteomes" id="UP001565927">
    <property type="component" value="Unassembled WGS sequence"/>
</dbReference>
<gene>
    <name evidence="1" type="ORF">AB2L27_20080</name>
</gene>
<name>A0ABV4H636_9ACTN</name>
<accession>A0ABV4H636</accession>
<keyword evidence="2" id="KW-1185">Reference proteome</keyword>
<sequence>MKKLVWRVVVRFLLPLLVRRLRRRTSNGMGRVLSGIWPRGGSAPGGSAHGGLLNELLGGLLGGIGAARESVGRDGRRSARLPKVSLRKRSLRKKSLRKASRLAWKLVR</sequence>
<dbReference type="RefSeq" id="WP_370443263.1">
    <property type="nucleotide sequence ID" value="NZ_JBGFTU010000050.1"/>
</dbReference>